<keyword evidence="2" id="KW-0812">Transmembrane</keyword>
<evidence type="ECO:0000256" key="2">
    <source>
        <dbReference type="SAM" id="Phobius"/>
    </source>
</evidence>
<reference evidence="5 6" key="1">
    <citation type="journal article" date="2018" name="J. Microbiol.">
        <title>Leifsonia flava sp. nov., a novel actinobacterium isolated from the rhizosphere of Aquilegia viridiflora.</title>
        <authorList>
            <person name="Cai Y."/>
            <person name="Tao W.Z."/>
            <person name="Ma Y.J."/>
            <person name="Cheng J."/>
            <person name="Zhang M.Y."/>
            <person name="Zhang Y.X."/>
        </authorList>
    </citation>
    <scope>NUCLEOTIDE SEQUENCE [LARGE SCALE GENOMIC DNA]</scope>
    <source>
        <strain evidence="5 6">SYP-B2174</strain>
    </source>
</reference>
<feature type="domain" description="SpaA-like prealbumin fold" evidence="3">
    <location>
        <begin position="488"/>
        <end position="574"/>
    </location>
</feature>
<dbReference type="AlphaFoldDB" id="A0A4Y9QSG0"/>
<gene>
    <name evidence="5" type="ORF">E4M00_15090</name>
</gene>
<dbReference type="InterPro" id="IPR045826">
    <property type="entry name" value="SpaA_PFL_dom_2"/>
</dbReference>
<keyword evidence="2" id="KW-1133">Transmembrane helix</keyword>
<evidence type="ECO:0000259" key="3">
    <source>
        <dbReference type="Pfam" id="PF19403"/>
    </source>
</evidence>
<feature type="region of interest" description="Disordered" evidence="1">
    <location>
        <begin position="578"/>
        <end position="628"/>
    </location>
</feature>
<evidence type="ECO:0000313" key="6">
    <source>
        <dbReference type="Proteomes" id="UP000298127"/>
    </source>
</evidence>
<dbReference type="InterPro" id="IPR026588">
    <property type="entry name" value="Choice_anch_A"/>
</dbReference>
<accession>A0A4Y9QSG0</accession>
<proteinExistence type="predicted"/>
<comment type="caution">
    <text evidence="5">The sequence shown here is derived from an EMBL/GenBank/DDBJ whole genome shotgun (WGS) entry which is preliminary data.</text>
</comment>
<evidence type="ECO:0000256" key="1">
    <source>
        <dbReference type="SAM" id="MobiDB-lite"/>
    </source>
</evidence>
<dbReference type="Proteomes" id="UP000298127">
    <property type="component" value="Unassembled WGS sequence"/>
</dbReference>
<dbReference type="Pfam" id="PF20597">
    <property type="entry name" value="pAdhesive_15"/>
    <property type="match status" value="1"/>
</dbReference>
<protein>
    <submittedName>
        <fullName evidence="5">Choice-of-anchor A family protein</fullName>
    </submittedName>
</protein>
<feature type="region of interest" description="Disordered" evidence="1">
    <location>
        <begin position="178"/>
        <end position="201"/>
    </location>
</feature>
<dbReference type="Pfam" id="PF19403">
    <property type="entry name" value="SpaA_2"/>
    <property type="match status" value="2"/>
</dbReference>
<organism evidence="5 6">
    <name type="scientific">Orlajensenia leifsoniae</name>
    <dbReference type="NCBI Taxonomy" id="2561933"/>
    <lineage>
        <taxon>Bacteria</taxon>
        <taxon>Bacillati</taxon>
        <taxon>Actinomycetota</taxon>
        <taxon>Actinomycetes</taxon>
        <taxon>Micrococcales</taxon>
        <taxon>Microbacteriaceae</taxon>
        <taxon>Orlajensenia</taxon>
    </lineage>
</organism>
<dbReference type="EMBL" id="SPQZ01000006">
    <property type="protein sequence ID" value="TFV95369.1"/>
    <property type="molecule type" value="Genomic_DNA"/>
</dbReference>
<feature type="domain" description="Choice-of-anchor A" evidence="4">
    <location>
        <begin position="65"/>
        <end position="361"/>
    </location>
</feature>
<dbReference type="RefSeq" id="WP_135121312.1">
    <property type="nucleotide sequence ID" value="NZ_SPQZ01000006.1"/>
</dbReference>
<dbReference type="NCBIfam" id="TIGR04215">
    <property type="entry name" value="choice_anch_A"/>
    <property type="match status" value="1"/>
</dbReference>
<sequence>MRHRSARPIALVLAGALTAGAAIVGGLVGVVAPAAADVGPVNPVRVPITPTPPPLPDPPFPAHPANSGFLVFIEGDVYLNADESEGTLALGGDLSFGTTYNVEAGGVTPTPTFTAPGDTVQTSLYVGGGMDFDQSGGNILRVLNGGYAKVADTTTYLAHDTDQNGAAIDWRITEPGAAAESTPRIEGTSRQTPASVGTPVPSNLIDIPTAFATYRGLSTDLGTCPNTVVLTDDQGAPLASPFATGARGHLSLVPGQTNVLNITADDLSALGELAFDDEPSETTPLLVNVTGSAFNGRMPNSPGSSSAQAPFILYNFPTATTVTVTGGDSLEGTIYAPRADVRWQVTQNIEGNIIGATFTHGPGGPMGTTPREVHDFPFNAELSCSTPATQAELTLVKVVEGGDADAGDWELSAAGPTPITGASGEEAVTDAAVDPGDYTLSESGGPGDYIAGDWICDGAEVVDGVVSIEAGDDVTCTIVNTFDPVDPKLTLIKIVSGGTASPTDWVLSAAGPTPITGATGSTAVTSAEVLPGDYVLSESDGPDGYEARGWVCTGATVVGDTVTVDWGDDVSCSIINSADGGTGGGGDGGGGDGGGGDGGGTGGGGTGGDGTDTTSGGGTSTLPSTGVDPRGAVGVALVFALLGVTLLGANRIRRSSTTAR</sequence>
<evidence type="ECO:0000313" key="5">
    <source>
        <dbReference type="EMBL" id="TFV95369.1"/>
    </source>
</evidence>
<keyword evidence="2" id="KW-0472">Membrane</keyword>
<feature type="domain" description="SpaA-like prealbumin fold" evidence="3">
    <location>
        <begin position="390"/>
        <end position="478"/>
    </location>
</feature>
<feature type="compositionally biased region" description="Gly residues" evidence="1">
    <location>
        <begin position="580"/>
        <end position="619"/>
    </location>
</feature>
<evidence type="ECO:0000259" key="4">
    <source>
        <dbReference type="Pfam" id="PF20597"/>
    </source>
</evidence>
<name>A0A4Y9QSG0_9MICO</name>
<feature type="transmembrane region" description="Helical" evidence="2">
    <location>
        <begin position="631"/>
        <end position="650"/>
    </location>
</feature>
<keyword evidence="6" id="KW-1185">Reference proteome</keyword>